<dbReference type="EMBL" id="KT995471">
    <property type="protein sequence ID" value="ALN66342.1"/>
    <property type="molecule type" value="Genomic_DNA"/>
</dbReference>
<proteinExistence type="predicted"/>
<reference evidence="1 4" key="2">
    <citation type="submission" date="2015-11" db="EMBL/GenBank/DDBJ databases">
        <title>Comparative analysis of genome sequences of three different virulent isolates of white spot syndrome virus.</title>
        <authorList>
            <person name="Gao M."/>
            <person name="Yang F."/>
            <person name="Xu L."/>
            <person name="Li F."/>
        </authorList>
    </citation>
    <scope>NUCLEOTIDE SEQUENCE [LARGE SCALE GENOMIC DNA]</scope>
    <source>
        <strain evidence="1 4">CN03</strain>
    </source>
</reference>
<name>A0A0S2E697_9VIRU</name>
<evidence type="ECO:0000313" key="4">
    <source>
        <dbReference type="Proteomes" id="UP000267277"/>
    </source>
</evidence>
<dbReference type="Proteomes" id="UP000267277">
    <property type="component" value="Segment"/>
</dbReference>
<accession>A0A0S2E697</accession>
<evidence type="ECO:0000313" key="2">
    <source>
        <dbReference type="EMBL" id="ASA40413.1"/>
    </source>
</evidence>
<sequence length="372" mass="43212">MDNLKGEFVALKTDLTHYKTQLDRSILVFVDVVGRLYVIVNSEQTAKKEGLATRVAKQATEIQQFKDEINNKYNALTNTLDDIIYIFDHGGSFKRAKHKAIIEAREYSKPLRELECMFTRIADMLTLTFMTVYTNIITEFRHSSEQATNSINVTLGRLFLCDDLCNQLPKEEEEEEDLKQKFITFHANLYMLDTRLKKDLIIFKDVIQQLHVILQKDTYAVKEGVAIRCAKQMNEISQYRDSLKDNYNTFSNILNEIVYIFDHGGHFEEVKHKAITLTRNYLKTLMGLKCMFKRISEMLSLTFLTVYTNVIAEFINASNISDREINNYLVQLVTCNELCNQLPKPKQYRPLSLIDNIAYFSLSVQKHLSGFL</sequence>
<dbReference type="EMBL" id="KY827813">
    <property type="protein sequence ID" value="ASA40413.1"/>
    <property type="molecule type" value="Genomic_DNA"/>
</dbReference>
<dbReference type="EMBL" id="MF768985">
    <property type="protein sequence ID" value="ATU83422.1"/>
    <property type="molecule type" value="Genomic_DNA"/>
</dbReference>
<reference evidence="3" key="4">
    <citation type="journal article" date="2018" name="Aquaculture">
        <title>Complete genome sequence of a white spot syndrome virus associated with a disease incursion in Australia.</title>
        <authorList>
            <person name="Oakey J."/>
            <person name="Smith C.S."/>
        </authorList>
    </citation>
    <scope>NUCLEOTIDE SEQUENCE [LARGE SCALE GENOMIC DNA]</scope>
    <source>
        <strain evidence="3">WSSV-AU</strain>
    </source>
</reference>
<protein>
    <submittedName>
        <fullName evidence="3">ORF233</fullName>
    </submittedName>
    <submittedName>
        <fullName evidence="2">Wsv181</fullName>
    </submittedName>
</protein>
<evidence type="ECO:0000313" key="3">
    <source>
        <dbReference type="EMBL" id="ATU83422.1"/>
    </source>
</evidence>
<dbReference type="Proteomes" id="UP000278929">
    <property type="component" value="Genome"/>
</dbReference>
<organism evidence="1 4">
    <name type="scientific">White spot syndrome virus</name>
    <dbReference type="NCBI Taxonomy" id="342409"/>
    <lineage>
        <taxon>Viruses</taxon>
        <taxon>Viruses incertae sedis</taxon>
        <taxon>Naldaviricetes</taxon>
        <taxon>Nimaviridae</taxon>
        <taxon>Whispovirus</taxon>
    </lineage>
</organism>
<reference evidence="2" key="3">
    <citation type="submission" date="2017-03" db="EMBL/GenBank/DDBJ databases">
        <title>A VP24-truncated isolate of white spot syndrome virus is inefficient in per os infection.</title>
        <authorList>
            <person name="Han Y."/>
            <person name="Li F."/>
            <person name="Xu L."/>
            <person name="Huang W."/>
            <person name="Yang F."/>
        </authorList>
    </citation>
    <scope>NUCLEOTIDE SEQUENCE</scope>
    <source>
        <strain evidence="2">CN04</strain>
    </source>
</reference>
<evidence type="ECO:0000313" key="1">
    <source>
        <dbReference type="EMBL" id="ALN66342.1"/>
    </source>
</evidence>
<dbReference type="Proteomes" id="UP000267516">
    <property type="component" value="Segment"/>
</dbReference>
<reference evidence="2" key="1">
    <citation type="journal article" date="2015" name="J. Virol.">
        <title>VP24 Is a Chitin-Binding Protein Involved in White Spot Syndrome Virus Infection.</title>
        <authorList>
            <person name="Li Z."/>
            <person name="Li F."/>
            <person name="Han Y."/>
            <person name="Xu L."/>
            <person name="Yang F."/>
        </authorList>
    </citation>
    <scope>NUCLEOTIDE SEQUENCE [LARGE SCALE GENOMIC DNA]</scope>
    <source>
        <strain evidence="2">CN04</strain>
    </source>
</reference>